<dbReference type="Proteomes" id="UP000593578">
    <property type="component" value="Unassembled WGS sequence"/>
</dbReference>
<reference evidence="1 2" key="1">
    <citation type="journal article" date="2019" name="Genome Biol. Evol.">
        <title>Insights into the evolution of the New World diploid cottons (Gossypium, subgenus Houzingenia) based on genome sequencing.</title>
        <authorList>
            <person name="Grover C.E."/>
            <person name="Arick M.A. 2nd"/>
            <person name="Thrash A."/>
            <person name="Conover J.L."/>
            <person name="Sanders W.S."/>
            <person name="Peterson D.G."/>
            <person name="Frelichowski J.E."/>
            <person name="Scheffler J.A."/>
            <person name="Scheffler B.E."/>
            <person name="Wendel J.F."/>
        </authorList>
    </citation>
    <scope>NUCLEOTIDE SEQUENCE [LARGE SCALE GENOMIC DNA]</scope>
    <source>
        <strain evidence="1">8</strain>
        <tissue evidence="1">Leaf</tissue>
    </source>
</reference>
<accession>A0A7J8P620</accession>
<name>A0A7J8P620_GOSRA</name>
<sequence>MSSNSNSLQNYPTPLSPPLPSISKDIELARAMSASSKSSLFGLSRSDILYEDEWLIAVNKPQGIYCDTILASVPRFLSGSAPSDRLCEGPMGDKSSSVPFRAFTLKSIAFQIDALEPHFGIKFKGFKCSQSFNYKGIHSFVDSGSHSPHNEALVILDHHTNTAL</sequence>
<protein>
    <recommendedName>
        <fullName evidence="3">Pseudouridine synthase RsuA/RluA-like domain-containing protein</fullName>
    </recommendedName>
</protein>
<organism evidence="1 2">
    <name type="scientific">Gossypium raimondii</name>
    <name type="common">Peruvian cotton</name>
    <name type="synonym">Gossypium klotzschianum subsp. raimondii</name>
    <dbReference type="NCBI Taxonomy" id="29730"/>
    <lineage>
        <taxon>Eukaryota</taxon>
        <taxon>Viridiplantae</taxon>
        <taxon>Streptophyta</taxon>
        <taxon>Embryophyta</taxon>
        <taxon>Tracheophyta</taxon>
        <taxon>Spermatophyta</taxon>
        <taxon>Magnoliopsida</taxon>
        <taxon>eudicotyledons</taxon>
        <taxon>Gunneridae</taxon>
        <taxon>Pentapetalae</taxon>
        <taxon>rosids</taxon>
        <taxon>malvids</taxon>
        <taxon>Malvales</taxon>
        <taxon>Malvaceae</taxon>
        <taxon>Malvoideae</taxon>
        <taxon>Gossypium</taxon>
    </lineage>
</organism>
<gene>
    <name evidence="1" type="ORF">Gorai_015436</name>
</gene>
<proteinExistence type="predicted"/>
<dbReference type="AlphaFoldDB" id="A0A7J8P620"/>
<evidence type="ECO:0000313" key="1">
    <source>
        <dbReference type="EMBL" id="MBA0584633.1"/>
    </source>
</evidence>
<comment type="caution">
    <text evidence="1">The sequence shown here is derived from an EMBL/GenBank/DDBJ whole genome shotgun (WGS) entry which is preliminary data.</text>
</comment>
<dbReference type="EMBL" id="JABEZZ010000004">
    <property type="protein sequence ID" value="MBA0584633.1"/>
    <property type="molecule type" value="Genomic_DNA"/>
</dbReference>
<evidence type="ECO:0008006" key="3">
    <source>
        <dbReference type="Google" id="ProtNLM"/>
    </source>
</evidence>
<evidence type="ECO:0000313" key="2">
    <source>
        <dbReference type="Proteomes" id="UP000593578"/>
    </source>
</evidence>